<dbReference type="GO" id="GO:0008483">
    <property type="term" value="F:transaminase activity"/>
    <property type="evidence" value="ECO:0007669"/>
    <property type="project" value="UniProtKB-KW"/>
</dbReference>
<dbReference type="GO" id="GO:0031071">
    <property type="term" value="F:cysteine desulfurase activity"/>
    <property type="evidence" value="ECO:0007669"/>
    <property type="project" value="UniProtKB-EC"/>
</dbReference>
<keyword evidence="8" id="KW-0032">Aminotransferase</keyword>
<dbReference type="InterPro" id="IPR010969">
    <property type="entry name" value="Cys_dSase-rel_unknwn_funct"/>
</dbReference>
<dbReference type="RefSeq" id="WP_209525572.1">
    <property type="nucleotide sequence ID" value="NZ_JAEEGA010000003.1"/>
</dbReference>
<name>A0A940P3U7_9ENTE</name>
<gene>
    <name evidence="8" type="ORF">I6N95_05855</name>
</gene>
<accession>A0A940P3U7</accession>
<organism evidence="8 9">
    <name type="scientific">Vagococcus allomyrinae</name>
    <dbReference type="NCBI Taxonomy" id="2794353"/>
    <lineage>
        <taxon>Bacteria</taxon>
        <taxon>Bacillati</taxon>
        <taxon>Bacillota</taxon>
        <taxon>Bacilli</taxon>
        <taxon>Lactobacillales</taxon>
        <taxon>Enterococcaceae</taxon>
        <taxon>Vagococcus</taxon>
    </lineage>
</organism>
<keyword evidence="8" id="KW-0808">Transferase</keyword>
<evidence type="ECO:0000313" key="9">
    <source>
        <dbReference type="Proteomes" id="UP000674938"/>
    </source>
</evidence>
<dbReference type="EC" id="2.8.1.7" evidence="3"/>
<comment type="similarity">
    <text evidence="2">Belongs to the class-V pyridoxal-phosphate-dependent aminotransferase family. Csd subfamily.</text>
</comment>
<evidence type="ECO:0000256" key="2">
    <source>
        <dbReference type="ARBA" id="ARBA00010447"/>
    </source>
</evidence>
<comment type="cofactor">
    <cofactor evidence="1 6">
        <name>pyridoxal 5'-phosphate</name>
        <dbReference type="ChEBI" id="CHEBI:597326"/>
    </cofactor>
</comment>
<evidence type="ECO:0000313" key="8">
    <source>
        <dbReference type="EMBL" id="MBP1040520.1"/>
    </source>
</evidence>
<dbReference type="PANTHER" id="PTHR43586">
    <property type="entry name" value="CYSTEINE DESULFURASE"/>
    <property type="match status" value="1"/>
</dbReference>
<dbReference type="InterPro" id="IPR016454">
    <property type="entry name" value="Cysteine_dSase"/>
</dbReference>
<dbReference type="AlphaFoldDB" id="A0A940P3U7"/>
<evidence type="ECO:0000256" key="6">
    <source>
        <dbReference type="RuleBase" id="RU004504"/>
    </source>
</evidence>
<proteinExistence type="inferred from homology"/>
<reference evidence="8" key="1">
    <citation type="submission" date="2020-12" db="EMBL/GenBank/DDBJ databases">
        <title>Vagococcus allomyrinae sp. nov. and Enterococcus lavae sp. nov., isolated from the larvae of Allomyrina dichotoma.</title>
        <authorList>
            <person name="Lee S.D."/>
        </authorList>
    </citation>
    <scope>NUCLEOTIDE SEQUENCE</scope>
    <source>
        <strain evidence="8">BWB3-3</strain>
    </source>
</reference>
<dbReference type="PROSITE" id="PS00595">
    <property type="entry name" value="AA_TRANSFER_CLASS_5"/>
    <property type="match status" value="1"/>
</dbReference>
<keyword evidence="4" id="KW-0663">Pyridoxal phosphate</keyword>
<comment type="caution">
    <text evidence="8">The sequence shown here is derived from an EMBL/GenBank/DDBJ whole genome shotgun (WGS) entry which is preliminary data.</text>
</comment>
<dbReference type="InterPro" id="IPR000192">
    <property type="entry name" value="Aminotrans_V_dom"/>
</dbReference>
<evidence type="ECO:0000259" key="7">
    <source>
        <dbReference type="Pfam" id="PF00266"/>
    </source>
</evidence>
<dbReference type="Gene3D" id="3.90.1150.10">
    <property type="entry name" value="Aspartate Aminotransferase, domain 1"/>
    <property type="match status" value="1"/>
</dbReference>
<dbReference type="InterPro" id="IPR015421">
    <property type="entry name" value="PyrdxlP-dep_Trfase_major"/>
</dbReference>
<dbReference type="NCBIfam" id="TIGR01977">
    <property type="entry name" value="am_tr_V_EF2568"/>
    <property type="match status" value="1"/>
</dbReference>
<dbReference type="InterPro" id="IPR015424">
    <property type="entry name" value="PyrdxlP-dep_Trfase"/>
</dbReference>
<dbReference type="Proteomes" id="UP000674938">
    <property type="component" value="Unassembled WGS sequence"/>
</dbReference>
<dbReference type="InterPro" id="IPR015422">
    <property type="entry name" value="PyrdxlP-dep_Trfase_small"/>
</dbReference>
<dbReference type="Pfam" id="PF00266">
    <property type="entry name" value="Aminotran_5"/>
    <property type="match status" value="1"/>
</dbReference>
<comment type="catalytic activity">
    <reaction evidence="5">
        <text>(sulfur carrier)-H + L-cysteine = (sulfur carrier)-SH + L-alanine</text>
        <dbReference type="Rhea" id="RHEA:43892"/>
        <dbReference type="Rhea" id="RHEA-COMP:14737"/>
        <dbReference type="Rhea" id="RHEA-COMP:14739"/>
        <dbReference type="ChEBI" id="CHEBI:29917"/>
        <dbReference type="ChEBI" id="CHEBI:35235"/>
        <dbReference type="ChEBI" id="CHEBI:57972"/>
        <dbReference type="ChEBI" id="CHEBI:64428"/>
        <dbReference type="EC" id="2.8.1.7"/>
    </reaction>
</comment>
<feature type="domain" description="Aminotransferase class V" evidence="7">
    <location>
        <begin position="2"/>
        <end position="366"/>
    </location>
</feature>
<evidence type="ECO:0000256" key="4">
    <source>
        <dbReference type="ARBA" id="ARBA00022898"/>
    </source>
</evidence>
<dbReference type="SUPFAM" id="SSF53383">
    <property type="entry name" value="PLP-dependent transferases"/>
    <property type="match status" value="1"/>
</dbReference>
<dbReference type="EMBL" id="JAEEGA010000003">
    <property type="protein sequence ID" value="MBP1040520.1"/>
    <property type="molecule type" value="Genomic_DNA"/>
</dbReference>
<evidence type="ECO:0000256" key="3">
    <source>
        <dbReference type="ARBA" id="ARBA00012239"/>
    </source>
</evidence>
<dbReference type="PIRSF" id="PIRSF005572">
    <property type="entry name" value="NifS"/>
    <property type="match status" value="1"/>
</dbReference>
<dbReference type="Gene3D" id="3.40.640.10">
    <property type="entry name" value="Type I PLP-dependent aspartate aminotransferase-like (Major domain)"/>
    <property type="match status" value="1"/>
</dbReference>
<evidence type="ECO:0000256" key="1">
    <source>
        <dbReference type="ARBA" id="ARBA00001933"/>
    </source>
</evidence>
<sequence>MIYFDNAATSLKKPQEVTDAMIAALTTMGNSGRGSHESSLDSSRLIYHTRCQLANLFNAPNPSQIVFTLNATDSLNIAIQGLITAGDHVITTVMEHNSVLRPLYHLEKQGVALSLISTDHQGVLDYQKISEAVRPNTKAIVITHASNLTGNKVDLTKISTIAQAEKLLLIVDASQTAGVLPIDVTSLGIDVLCFTGHKSLMGPQGTGGLYIREGLEIRPLRYGGTGVETYNQDQPESLPTRLEAGTLNSHGIAGLSAALTYIEKAGRATIYQREQQLMAHFYQGINELPGITLYGDFSTLERCPIVALNIGQLDSSDVSDQLYTEFAIATRSGGHCAPLMHQALGTVNQGAVRFSFSHYNTFEEVNTAIHGIKKVLSN</sequence>
<protein>
    <recommendedName>
        <fullName evidence="3">cysteine desulfurase</fullName>
        <ecNumber evidence="3">2.8.1.7</ecNumber>
    </recommendedName>
</protein>
<dbReference type="PANTHER" id="PTHR43586:SF4">
    <property type="entry name" value="ISOPENICILLIN N EPIMERASE"/>
    <property type="match status" value="1"/>
</dbReference>
<dbReference type="InterPro" id="IPR020578">
    <property type="entry name" value="Aminotrans_V_PyrdxlP_BS"/>
</dbReference>
<keyword evidence="9" id="KW-1185">Reference proteome</keyword>
<evidence type="ECO:0000256" key="5">
    <source>
        <dbReference type="ARBA" id="ARBA00050776"/>
    </source>
</evidence>